<evidence type="ECO:0000256" key="27">
    <source>
        <dbReference type="RuleBase" id="RU362125"/>
    </source>
</evidence>
<keyword evidence="13" id="KW-0443">Lipid metabolism</keyword>
<dbReference type="PANTHER" id="PTHR43884">
    <property type="entry name" value="ACYL-COA DEHYDROGENASE"/>
    <property type="match status" value="1"/>
</dbReference>
<gene>
    <name evidence="31" type="ORF">LAMO00422_LOCUS3852</name>
</gene>
<comment type="catalytic activity">
    <reaction evidence="22">
        <text>(2R)-2-methylbutanoyl-CoA + oxidized [electron-transfer flavoprotein] + H(+) = ethylacryloyl-CoA + reduced [electron-transfer flavoprotein]</text>
        <dbReference type="Rhea" id="RHEA:65296"/>
        <dbReference type="Rhea" id="RHEA-COMP:10685"/>
        <dbReference type="Rhea" id="RHEA-COMP:10686"/>
        <dbReference type="ChEBI" id="CHEBI:15378"/>
        <dbReference type="ChEBI" id="CHEBI:57692"/>
        <dbReference type="ChEBI" id="CHEBI:58307"/>
        <dbReference type="ChEBI" id="CHEBI:156439"/>
        <dbReference type="ChEBI" id="CHEBI:156440"/>
    </reaction>
    <physiologicalReaction direction="left-to-right" evidence="22">
        <dbReference type="Rhea" id="RHEA:65297"/>
    </physiologicalReaction>
</comment>
<comment type="catalytic activity">
    <reaction evidence="24">
        <text>hexanoyl-CoA + oxidized [electron-transfer flavoprotein] + H(+) = (2E)-hexenoyl-CoA + reduced [electron-transfer flavoprotein]</text>
        <dbReference type="Rhea" id="RHEA:43464"/>
        <dbReference type="Rhea" id="RHEA-COMP:10685"/>
        <dbReference type="Rhea" id="RHEA-COMP:10686"/>
        <dbReference type="ChEBI" id="CHEBI:15378"/>
        <dbReference type="ChEBI" id="CHEBI:57692"/>
        <dbReference type="ChEBI" id="CHEBI:58307"/>
        <dbReference type="ChEBI" id="CHEBI:62077"/>
        <dbReference type="ChEBI" id="CHEBI:62620"/>
    </reaction>
    <physiologicalReaction direction="left-to-right" evidence="24">
        <dbReference type="Rhea" id="RHEA:43465"/>
    </physiologicalReaction>
</comment>
<comment type="catalytic activity">
    <reaction evidence="23">
        <text>butanoyl-CoA + oxidized [electron-transfer flavoprotein] + H(+) = (2E)-butenoyl-CoA + reduced [electron-transfer flavoprotein]</text>
        <dbReference type="Rhea" id="RHEA:24004"/>
        <dbReference type="Rhea" id="RHEA-COMP:10685"/>
        <dbReference type="Rhea" id="RHEA-COMP:10686"/>
        <dbReference type="ChEBI" id="CHEBI:15378"/>
        <dbReference type="ChEBI" id="CHEBI:57332"/>
        <dbReference type="ChEBI" id="CHEBI:57371"/>
        <dbReference type="ChEBI" id="CHEBI:57692"/>
        <dbReference type="ChEBI" id="CHEBI:58307"/>
    </reaction>
    <physiologicalReaction direction="left-to-right" evidence="23">
        <dbReference type="Rhea" id="RHEA:24005"/>
    </physiologicalReaction>
</comment>
<feature type="domain" description="Acyl-CoA dehydrogenase/oxidase N-terminal" evidence="30">
    <location>
        <begin position="34"/>
        <end position="144"/>
    </location>
</feature>
<evidence type="ECO:0000256" key="15">
    <source>
        <dbReference type="ARBA" id="ARBA00037895"/>
    </source>
</evidence>
<evidence type="ECO:0000256" key="13">
    <source>
        <dbReference type="ARBA" id="ARBA00023098"/>
    </source>
</evidence>
<dbReference type="GO" id="GO:0005759">
    <property type="term" value="C:mitochondrial matrix"/>
    <property type="evidence" value="ECO:0007669"/>
    <property type="project" value="UniProtKB-SubCell"/>
</dbReference>
<dbReference type="FunFam" id="1.20.140.10:FF:000002">
    <property type="entry name" value="Acyl-CoA dehydrogenase short/branched chain"/>
    <property type="match status" value="1"/>
</dbReference>
<evidence type="ECO:0000256" key="4">
    <source>
        <dbReference type="ARBA" id="ARBA00009347"/>
    </source>
</evidence>
<reference evidence="31" key="1">
    <citation type="submission" date="2021-01" db="EMBL/GenBank/DDBJ databases">
        <authorList>
            <person name="Corre E."/>
            <person name="Pelletier E."/>
            <person name="Niang G."/>
            <person name="Scheremetjew M."/>
            <person name="Finn R."/>
            <person name="Kale V."/>
            <person name="Holt S."/>
            <person name="Cochrane G."/>
            <person name="Meng A."/>
            <person name="Brown T."/>
            <person name="Cohen L."/>
        </authorList>
    </citation>
    <scope>NUCLEOTIDE SEQUENCE</scope>
    <source>
        <strain evidence="31">CCMP2058</strain>
    </source>
</reference>
<evidence type="ECO:0000256" key="5">
    <source>
        <dbReference type="ARBA" id="ARBA00011881"/>
    </source>
</evidence>
<evidence type="ECO:0000256" key="3">
    <source>
        <dbReference type="ARBA" id="ARBA00005198"/>
    </source>
</evidence>
<evidence type="ECO:0000313" key="31">
    <source>
        <dbReference type="EMBL" id="CAD8436100.1"/>
    </source>
</evidence>
<dbReference type="SUPFAM" id="SSF56645">
    <property type="entry name" value="Acyl-CoA dehydrogenase NM domain-like"/>
    <property type="match status" value="1"/>
</dbReference>
<dbReference type="PROSITE" id="PS00072">
    <property type="entry name" value="ACYL_COA_DH_1"/>
    <property type="match status" value="1"/>
</dbReference>
<dbReference type="InterPro" id="IPR009075">
    <property type="entry name" value="AcylCo_DH/oxidase_C"/>
</dbReference>
<dbReference type="EMBL" id="HBEM01005499">
    <property type="protein sequence ID" value="CAD8436100.1"/>
    <property type="molecule type" value="Transcribed_RNA"/>
</dbReference>
<name>A0A7S0CWR8_9EUKA</name>
<evidence type="ECO:0000256" key="23">
    <source>
        <dbReference type="ARBA" id="ARBA00049096"/>
    </source>
</evidence>
<keyword evidence="14" id="KW-0496">Mitochondrion</keyword>
<dbReference type="InterPro" id="IPR036250">
    <property type="entry name" value="AcylCo_DH-like_C"/>
</dbReference>
<evidence type="ECO:0000256" key="20">
    <source>
        <dbReference type="ARBA" id="ARBA00048235"/>
    </source>
</evidence>
<comment type="similarity">
    <text evidence="4 27">Belongs to the acyl-CoA dehydrogenase family.</text>
</comment>
<keyword evidence="11" id="KW-0007">Acetylation</keyword>
<evidence type="ECO:0000259" key="28">
    <source>
        <dbReference type="Pfam" id="PF00441"/>
    </source>
</evidence>
<evidence type="ECO:0000256" key="24">
    <source>
        <dbReference type="ARBA" id="ARBA00049192"/>
    </source>
</evidence>
<evidence type="ECO:0000256" key="22">
    <source>
        <dbReference type="ARBA" id="ARBA00048592"/>
    </source>
</evidence>
<dbReference type="FunFam" id="1.10.540.10:FF:000012">
    <property type="entry name" value="Acyl-CoA dehydrogenase short/branched chain"/>
    <property type="match status" value="1"/>
</dbReference>
<sequence length="408" mass="44022">MRRASARHAAMQTGGLSWRYFSMGKPTPALTMFSEEQGMLVESIRKFAEQNVAPHVSKMDSEGKLEPSVLSALFKEGLMGIEIPEEYGGAGMGFTEAVLTIEELAKVDPAISVIVDIQNTLINLAFLTYGTEEIKQKYLPRLATDTLASFCLSESSAGSDAFALKTTATPVDGGYRITGNKLWISNAAEAGIFLVFANVDPTKGYKGITAFVVERDAPGLVIGKKEDKLGIRASSTCEVAFDDVEVKSSDVLGEVGKGYKIAIETLNPGRIGIGAQMTGLAIGAYDAAMRYILERKQFGKPVADFQGLEFDYAQAACDIEAARLLVLNAAALKESGKPYVKEAAMAKLYSAQVANKVSSSAVEWMGGVGFTKEYPCEKYYRDAKIGMIYEGTANIHLHTIAKLVKAEY</sequence>
<evidence type="ECO:0000256" key="16">
    <source>
        <dbReference type="ARBA" id="ARBA00039036"/>
    </source>
</evidence>
<evidence type="ECO:0000256" key="18">
    <source>
        <dbReference type="ARBA" id="ARBA00041537"/>
    </source>
</evidence>
<feature type="domain" description="Acyl-CoA oxidase/dehydrogenase middle" evidence="29">
    <location>
        <begin position="149"/>
        <end position="244"/>
    </location>
</feature>
<evidence type="ECO:0000256" key="14">
    <source>
        <dbReference type="ARBA" id="ARBA00023128"/>
    </source>
</evidence>
<dbReference type="InterPro" id="IPR006091">
    <property type="entry name" value="Acyl-CoA_Oxase/DH_mid-dom"/>
</dbReference>
<dbReference type="FunFam" id="2.40.110.10:FF:000001">
    <property type="entry name" value="Acyl-CoA dehydrogenase, mitochondrial"/>
    <property type="match status" value="1"/>
</dbReference>
<dbReference type="GO" id="GO:0050660">
    <property type="term" value="F:flavin adenine dinucleotide binding"/>
    <property type="evidence" value="ECO:0007669"/>
    <property type="project" value="InterPro"/>
</dbReference>
<dbReference type="GO" id="GO:0003853">
    <property type="term" value="F:short-chain 2-methyl fatty acyl-CoA dehydrogenase activity"/>
    <property type="evidence" value="ECO:0007669"/>
    <property type="project" value="UniProtKB-EC"/>
</dbReference>
<comment type="catalytic activity">
    <reaction evidence="21">
        <text>valproyl-CoA + oxidized [electron-transfer flavoprotein] + H(+) = (2E)-2-propylpent-2-enoyl-CoA + reduced [electron-transfer flavoprotein]</text>
        <dbReference type="Rhea" id="RHEA:65344"/>
        <dbReference type="Rhea" id="RHEA-COMP:10685"/>
        <dbReference type="Rhea" id="RHEA-COMP:10686"/>
        <dbReference type="ChEBI" id="CHEBI:15378"/>
        <dbReference type="ChEBI" id="CHEBI:57692"/>
        <dbReference type="ChEBI" id="CHEBI:58307"/>
        <dbReference type="ChEBI" id="CHEBI:156457"/>
        <dbReference type="ChEBI" id="CHEBI:156458"/>
    </reaction>
    <physiologicalReaction direction="left-to-right" evidence="21">
        <dbReference type="Rhea" id="RHEA:65345"/>
    </physiologicalReaction>
</comment>
<protein>
    <recommendedName>
        <fullName evidence="17">Short/branched chain specific acyl-CoA dehydrogenase, mitochondrial</fullName>
        <ecNumber evidence="16">1.3.8.5</ecNumber>
    </recommendedName>
    <alternativeName>
        <fullName evidence="19">2-methyl branched chain acyl-CoA dehydrogenase</fullName>
    </alternativeName>
    <alternativeName>
        <fullName evidence="18">2-methylbutyryl-coenzyme A dehydrogenase</fullName>
    </alternativeName>
</protein>
<dbReference type="GO" id="GO:0046395">
    <property type="term" value="P:carboxylic acid catabolic process"/>
    <property type="evidence" value="ECO:0007669"/>
    <property type="project" value="UniProtKB-ARBA"/>
</dbReference>
<evidence type="ECO:0000256" key="26">
    <source>
        <dbReference type="ARBA" id="ARBA00051903"/>
    </source>
</evidence>
<dbReference type="Gene3D" id="1.20.140.10">
    <property type="entry name" value="Butyryl-CoA Dehydrogenase, subunit A, domain 3"/>
    <property type="match status" value="1"/>
</dbReference>
<comment type="catalytic activity">
    <reaction evidence="26">
        <text>2-methylpropanoyl-CoA + oxidized [electron-transfer flavoprotein] + H(+) = 2-methylpropenoyl-CoA + reduced [electron-transfer flavoprotein]</text>
        <dbReference type="Rhea" id="RHEA:44180"/>
        <dbReference type="Rhea" id="RHEA-COMP:10685"/>
        <dbReference type="Rhea" id="RHEA-COMP:10686"/>
        <dbReference type="ChEBI" id="CHEBI:15378"/>
        <dbReference type="ChEBI" id="CHEBI:57338"/>
        <dbReference type="ChEBI" id="CHEBI:57692"/>
        <dbReference type="ChEBI" id="CHEBI:58307"/>
        <dbReference type="ChEBI" id="CHEBI:62500"/>
    </reaction>
    <physiologicalReaction direction="left-to-right" evidence="26">
        <dbReference type="Rhea" id="RHEA:44181"/>
    </physiologicalReaction>
</comment>
<dbReference type="PROSITE" id="PS00073">
    <property type="entry name" value="ACYL_COA_DH_2"/>
    <property type="match status" value="1"/>
</dbReference>
<dbReference type="SUPFAM" id="SSF47203">
    <property type="entry name" value="Acyl-CoA dehydrogenase C-terminal domain-like"/>
    <property type="match status" value="1"/>
</dbReference>
<comment type="catalytic activity">
    <reaction evidence="20">
        <text>2-methylbutanoyl-CoA + oxidized [electron-transfer flavoprotein] + H(+) = (2E)-2-methylbut-2-enoyl-CoA + reduced [electron-transfer flavoprotein]</text>
        <dbReference type="Rhea" id="RHEA:43780"/>
        <dbReference type="Rhea" id="RHEA-COMP:10685"/>
        <dbReference type="Rhea" id="RHEA-COMP:10686"/>
        <dbReference type="ChEBI" id="CHEBI:15378"/>
        <dbReference type="ChEBI" id="CHEBI:57336"/>
        <dbReference type="ChEBI" id="CHEBI:57337"/>
        <dbReference type="ChEBI" id="CHEBI:57692"/>
        <dbReference type="ChEBI" id="CHEBI:58307"/>
        <dbReference type="EC" id="1.3.8.5"/>
    </reaction>
    <physiologicalReaction direction="left-to-right" evidence="20">
        <dbReference type="Rhea" id="RHEA:43781"/>
    </physiologicalReaction>
</comment>
<dbReference type="InterPro" id="IPR037069">
    <property type="entry name" value="AcylCoA_DH/ox_N_sf"/>
</dbReference>
<keyword evidence="9" id="KW-0276">Fatty acid metabolism</keyword>
<organism evidence="31">
    <name type="scientific">Amorphochlora amoebiformis</name>
    <dbReference type="NCBI Taxonomy" id="1561963"/>
    <lineage>
        <taxon>Eukaryota</taxon>
        <taxon>Sar</taxon>
        <taxon>Rhizaria</taxon>
        <taxon>Cercozoa</taxon>
        <taxon>Chlorarachniophyceae</taxon>
        <taxon>Amorphochlora</taxon>
    </lineage>
</organism>
<evidence type="ECO:0000256" key="8">
    <source>
        <dbReference type="ARBA" id="ARBA00022827"/>
    </source>
</evidence>
<dbReference type="InterPro" id="IPR013786">
    <property type="entry name" value="AcylCoA_DH/ox_N"/>
</dbReference>
<dbReference type="PANTHER" id="PTHR43884:SF1">
    <property type="entry name" value="SHORT_BRANCHED CHAIN SPECIFIC ACYL-COA DEHYDROGENASE, MITOCHONDRIAL"/>
    <property type="match status" value="1"/>
</dbReference>
<dbReference type="Gene3D" id="1.10.540.10">
    <property type="entry name" value="Acyl-CoA dehydrogenase/oxidase, N-terminal domain"/>
    <property type="match status" value="1"/>
</dbReference>
<comment type="pathway">
    <text evidence="15">Amino-acid degradation; L-isoleucine degradation.</text>
</comment>
<evidence type="ECO:0000256" key="10">
    <source>
        <dbReference type="ARBA" id="ARBA00022946"/>
    </source>
</evidence>
<evidence type="ECO:0000256" key="17">
    <source>
        <dbReference type="ARBA" id="ARBA00039850"/>
    </source>
</evidence>
<proteinExistence type="inferred from homology"/>
<evidence type="ECO:0000256" key="12">
    <source>
        <dbReference type="ARBA" id="ARBA00023002"/>
    </source>
</evidence>
<evidence type="ECO:0000256" key="25">
    <source>
        <dbReference type="ARBA" id="ARBA00049552"/>
    </source>
</evidence>
<evidence type="ECO:0000256" key="9">
    <source>
        <dbReference type="ARBA" id="ARBA00022832"/>
    </source>
</evidence>
<evidence type="ECO:0000256" key="11">
    <source>
        <dbReference type="ARBA" id="ARBA00022990"/>
    </source>
</evidence>
<dbReference type="Pfam" id="PF02770">
    <property type="entry name" value="Acyl-CoA_dh_M"/>
    <property type="match status" value="1"/>
</dbReference>
<dbReference type="GO" id="GO:0006631">
    <property type="term" value="P:fatty acid metabolic process"/>
    <property type="evidence" value="ECO:0007669"/>
    <property type="project" value="UniProtKB-KW"/>
</dbReference>
<comment type="cofactor">
    <cofactor evidence="1 27">
        <name>FAD</name>
        <dbReference type="ChEBI" id="CHEBI:57692"/>
    </cofactor>
</comment>
<dbReference type="Pfam" id="PF00441">
    <property type="entry name" value="Acyl-CoA_dh_1"/>
    <property type="match status" value="1"/>
</dbReference>
<keyword evidence="12 27" id="KW-0560">Oxidoreductase</keyword>
<keyword evidence="7 27" id="KW-0285">Flavoprotein</keyword>
<dbReference type="InterPro" id="IPR006089">
    <property type="entry name" value="Acyl-CoA_DH_CS"/>
</dbReference>
<evidence type="ECO:0000259" key="29">
    <source>
        <dbReference type="Pfam" id="PF02770"/>
    </source>
</evidence>
<comment type="subcellular location">
    <subcellularLocation>
        <location evidence="2">Mitochondrion matrix</location>
    </subcellularLocation>
</comment>
<accession>A0A7S0CWR8</accession>
<keyword evidence="6" id="KW-0597">Phosphoprotein</keyword>
<dbReference type="AlphaFoldDB" id="A0A7S0CWR8"/>
<evidence type="ECO:0000256" key="6">
    <source>
        <dbReference type="ARBA" id="ARBA00022553"/>
    </source>
</evidence>
<feature type="domain" description="Acyl-CoA dehydrogenase/oxidase C-terminal" evidence="28">
    <location>
        <begin position="256"/>
        <end position="402"/>
    </location>
</feature>
<evidence type="ECO:0000256" key="7">
    <source>
        <dbReference type="ARBA" id="ARBA00022630"/>
    </source>
</evidence>
<evidence type="ECO:0000256" key="1">
    <source>
        <dbReference type="ARBA" id="ARBA00001974"/>
    </source>
</evidence>
<evidence type="ECO:0000256" key="2">
    <source>
        <dbReference type="ARBA" id="ARBA00004305"/>
    </source>
</evidence>
<comment type="pathway">
    <text evidence="3">Lipid metabolism; mitochondrial fatty acid beta-oxidation.</text>
</comment>
<comment type="subunit">
    <text evidence="5">Homotetramer.</text>
</comment>
<dbReference type="PIRSF" id="PIRSF016578">
    <property type="entry name" value="HsaA"/>
    <property type="match status" value="1"/>
</dbReference>
<evidence type="ECO:0000256" key="19">
    <source>
        <dbReference type="ARBA" id="ARBA00042821"/>
    </source>
</evidence>
<dbReference type="InterPro" id="IPR009100">
    <property type="entry name" value="AcylCoA_DH/oxidase_NM_dom_sf"/>
</dbReference>
<evidence type="ECO:0000259" key="30">
    <source>
        <dbReference type="Pfam" id="PF02771"/>
    </source>
</evidence>
<dbReference type="Gene3D" id="2.40.110.10">
    <property type="entry name" value="Butyryl-CoA Dehydrogenase, subunit A, domain 2"/>
    <property type="match status" value="1"/>
</dbReference>
<dbReference type="InterPro" id="IPR046373">
    <property type="entry name" value="Acyl-CoA_Oxase/DH_mid-dom_sf"/>
</dbReference>
<dbReference type="EC" id="1.3.8.5" evidence="16"/>
<dbReference type="Pfam" id="PF02771">
    <property type="entry name" value="Acyl-CoA_dh_N"/>
    <property type="match status" value="1"/>
</dbReference>
<comment type="catalytic activity">
    <reaction evidence="25">
        <text>(2S)-2-methylbutanoyl-CoA + oxidized [electron-transfer flavoprotein] + H(+) = (2E)-2-methylbut-2-enoyl-CoA + reduced [electron-transfer flavoprotein]</text>
        <dbReference type="Rhea" id="RHEA:48256"/>
        <dbReference type="Rhea" id="RHEA-COMP:10685"/>
        <dbReference type="Rhea" id="RHEA-COMP:10686"/>
        <dbReference type="ChEBI" id="CHEBI:15378"/>
        <dbReference type="ChEBI" id="CHEBI:57337"/>
        <dbReference type="ChEBI" id="CHEBI:57692"/>
        <dbReference type="ChEBI" id="CHEBI:58307"/>
        <dbReference type="ChEBI" id="CHEBI:88166"/>
    </reaction>
    <physiologicalReaction direction="left-to-right" evidence="25">
        <dbReference type="Rhea" id="RHEA:48257"/>
    </physiologicalReaction>
</comment>
<keyword evidence="8 27" id="KW-0274">FAD</keyword>
<evidence type="ECO:0000256" key="21">
    <source>
        <dbReference type="ARBA" id="ARBA00048307"/>
    </source>
</evidence>
<keyword evidence="10" id="KW-0809">Transit peptide</keyword>